<proteinExistence type="predicted"/>
<dbReference type="Proteomes" id="UP000887565">
    <property type="component" value="Unplaced"/>
</dbReference>
<sequence length="73" mass="8336">MQDLYDMLQHNPQELIDLCDNMAVHGRKFMKDPPKYNTEYAFGSIHMTSKKAPPNGPQMCKINGKTSYSLSDL</sequence>
<reference evidence="2" key="1">
    <citation type="submission" date="2022-11" db="UniProtKB">
        <authorList>
            <consortium name="WormBaseParasite"/>
        </authorList>
    </citation>
    <scope>IDENTIFICATION</scope>
</reference>
<dbReference type="AlphaFoldDB" id="A0A915JDC0"/>
<evidence type="ECO:0000313" key="1">
    <source>
        <dbReference type="Proteomes" id="UP000887565"/>
    </source>
</evidence>
<evidence type="ECO:0000313" key="2">
    <source>
        <dbReference type="WBParaSite" id="nRc.2.0.1.t24508-RA"/>
    </source>
</evidence>
<name>A0A915JDC0_ROMCU</name>
<accession>A0A915JDC0</accession>
<dbReference type="WBParaSite" id="nRc.2.0.1.t24508-RA">
    <property type="protein sequence ID" value="nRc.2.0.1.t24508-RA"/>
    <property type="gene ID" value="nRc.2.0.1.g24508"/>
</dbReference>
<organism evidence="1 2">
    <name type="scientific">Romanomermis culicivorax</name>
    <name type="common">Nematode worm</name>
    <dbReference type="NCBI Taxonomy" id="13658"/>
    <lineage>
        <taxon>Eukaryota</taxon>
        <taxon>Metazoa</taxon>
        <taxon>Ecdysozoa</taxon>
        <taxon>Nematoda</taxon>
        <taxon>Enoplea</taxon>
        <taxon>Dorylaimia</taxon>
        <taxon>Mermithida</taxon>
        <taxon>Mermithoidea</taxon>
        <taxon>Mermithidae</taxon>
        <taxon>Romanomermis</taxon>
    </lineage>
</organism>
<keyword evidence="1" id="KW-1185">Reference proteome</keyword>
<protein>
    <submittedName>
        <fullName evidence="2">Uncharacterized protein</fullName>
    </submittedName>
</protein>